<name>A0A0R2NPX5_9LACO</name>
<protein>
    <recommendedName>
        <fullName evidence="1">Regulatory protein YycH domain-containing protein</fullName>
    </recommendedName>
</protein>
<gene>
    <name evidence="2" type="ORF">IV88_GL000355</name>
</gene>
<feature type="domain" description="Regulatory protein YycH" evidence="1">
    <location>
        <begin position="1"/>
        <end position="404"/>
    </location>
</feature>
<organism evidence="2 3">
    <name type="scientific">Pediococcus argentinicus</name>
    <dbReference type="NCBI Taxonomy" id="480391"/>
    <lineage>
        <taxon>Bacteria</taxon>
        <taxon>Bacillati</taxon>
        <taxon>Bacillota</taxon>
        <taxon>Bacilli</taxon>
        <taxon>Lactobacillales</taxon>
        <taxon>Lactobacillaceae</taxon>
        <taxon>Pediococcus</taxon>
    </lineage>
</organism>
<proteinExistence type="predicted"/>
<evidence type="ECO:0000259" key="1">
    <source>
        <dbReference type="Pfam" id="PF07435"/>
    </source>
</evidence>
<dbReference type="EMBL" id="JQCQ01000014">
    <property type="protein sequence ID" value="KRO25226.1"/>
    <property type="molecule type" value="Genomic_DNA"/>
</dbReference>
<dbReference type="Proteomes" id="UP000051249">
    <property type="component" value="Unassembled WGS sequence"/>
</dbReference>
<dbReference type="PATRIC" id="fig|480391.4.peg.359"/>
<evidence type="ECO:0000313" key="3">
    <source>
        <dbReference type="Proteomes" id="UP000051249"/>
    </source>
</evidence>
<reference evidence="2 3" key="1">
    <citation type="journal article" date="2015" name="Genome Announc.">
        <title>Expanding the biotechnology potential of lactobacilli through comparative genomics of 213 strains and associated genera.</title>
        <authorList>
            <person name="Sun Z."/>
            <person name="Harris H.M."/>
            <person name="McCann A."/>
            <person name="Guo C."/>
            <person name="Argimon S."/>
            <person name="Zhang W."/>
            <person name="Yang X."/>
            <person name="Jeffery I.B."/>
            <person name="Cooney J.C."/>
            <person name="Kagawa T.F."/>
            <person name="Liu W."/>
            <person name="Song Y."/>
            <person name="Salvetti E."/>
            <person name="Wrobel A."/>
            <person name="Rasinkangas P."/>
            <person name="Parkhill J."/>
            <person name="Rea M.C."/>
            <person name="O'Sullivan O."/>
            <person name="Ritari J."/>
            <person name="Douillard F.P."/>
            <person name="Paul Ross R."/>
            <person name="Yang R."/>
            <person name="Briner A.E."/>
            <person name="Felis G.E."/>
            <person name="de Vos W.M."/>
            <person name="Barrangou R."/>
            <person name="Klaenhammer T.R."/>
            <person name="Caufield P.W."/>
            <person name="Cui Y."/>
            <person name="Zhang H."/>
            <person name="O'Toole P.W."/>
        </authorList>
    </citation>
    <scope>NUCLEOTIDE SEQUENCE [LARGE SCALE GENOMIC DNA]</scope>
    <source>
        <strain evidence="2 3">DSM 23026</strain>
    </source>
</reference>
<accession>A0A0R2NPX5</accession>
<dbReference type="InterPro" id="IPR009996">
    <property type="entry name" value="YycH"/>
</dbReference>
<evidence type="ECO:0000313" key="2">
    <source>
        <dbReference type="EMBL" id="KRO25226.1"/>
    </source>
</evidence>
<comment type="caution">
    <text evidence="2">The sequence shown here is derived from an EMBL/GenBank/DDBJ whole genome shotgun (WGS) entry which is preliminary data.</text>
</comment>
<dbReference type="Pfam" id="PF07435">
    <property type="entry name" value="YycH"/>
    <property type="match status" value="1"/>
</dbReference>
<keyword evidence="3" id="KW-1185">Reference proteome</keyword>
<dbReference type="Gene3D" id="3.10.450.310">
    <property type="match status" value="1"/>
</dbReference>
<dbReference type="AlphaFoldDB" id="A0A0R2NPX5"/>
<sequence length="412" mass="46710">MALSWIIWTNPARYERSHQQVSSEKVQSSQVSHDMSDVILPTQLIRTDSDQKQTLLAKSQVNLNQVVTDKVAKWKFESVRMVSKGNKERYLDYAREANSLLLKYPSNIAGGVLNEVLDQKLDFSSEVGRIVISLDKNNGVYLLNDKNYGVYQVQVSGQDLSSLKESLTGSKRSVDVKESILNHNLITEYQDSYQVPNYSYVINKQSNGMFSSNLLANDDSATVTTKKEKDSTIYSDGNRKQLTINKDGTARFEDYTRKGTDGNSLRAHIENGFYQLREMGVPMDNMRFFNYTDRHDEVVFRSYVEGYPIFNDNDYGTVTVSHNNSGRVTDFSLYGLEIPVPADKKETELPSTKMVLSQLEATGINSDDISDIQIGYQWTSAKGSGSTINLTPTWYVNYKNNWYPYDQVSTQG</sequence>
<dbReference type="CDD" id="cd15787">
    <property type="entry name" value="YycH_N"/>
    <property type="match status" value="1"/>
</dbReference>